<dbReference type="PROSITE" id="PS50902">
    <property type="entry name" value="FLAVODOXIN_LIKE"/>
    <property type="match status" value="1"/>
</dbReference>
<evidence type="ECO:0000256" key="3">
    <source>
        <dbReference type="ARBA" id="ARBA00022448"/>
    </source>
</evidence>
<protein>
    <submittedName>
        <fullName evidence="7">Flavorubredoxin</fullName>
    </submittedName>
</protein>
<dbReference type="SUPFAM" id="SSF52218">
    <property type="entry name" value="Flavoproteins"/>
    <property type="match status" value="1"/>
</dbReference>
<comment type="caution">
    <text evidence="7">The sequence shown here is derived from an EMBL/GenBank/DDBJ whole genome shotgun (WGS) entry which is preliminary data.</text>
</comment>
<dbReference type="EMBL" id="JAGGJZ010000003">
    <property type="protein sequence ID" value="MBP1889661.1"/>
    <property type="molecule type" value="Genomic_DNA"/>
</dbReference>
<dbReference type="CDD" id="cd07709">
    <property type="entry name" value="flavodiiron_proteins_MBL-fold"/>
    <property type="match status" value="1"/>
</dbReference>
<feature type="domain" description="Flavodoxin-like" evidence="6">
    <location>
        <begin position="258"/>
        <end position="398"/>
    </location>
</feature>
<reference evidence="7 8" key="1">
    <citation type="submission" date="2021-03" db="EMBL/GenBank/DDBJ databases">
        <title>Genomic Encyclopedia of Type Strains, Phase IV (KMG-IV): sequencing the most valuable type-strain genomes for metagenomic binning, comparative biology and taxonomic classification.</title>
        <authorList>
            <person name="Goeker M."/>
        </authorList>
    </citation>
    <scope>NUCLEOTIDE SEQUENCE [LARGE SCALE GENOMIC DNA]</scope>
    <source>
        <strain evidence="7 8">DSM 3984</strain>
    </source>
</reference>
<dbReference type="InterPro" id="IPR029039">
    <property type="entry name" value="Flavoprotein-like_sf"/>
</dbReference>
<comment type="similarity">
    <text evidence="2">In the N-terminal section; belongs to the zinc metallo-hydrolase group 3 family.</text>
</comment>
<dbReference type="PANTHER" id="PTHR32145">
    <property type="entry name" value="DIFLAVIN FLAVOPROTEIN A 2-RELATED"/>
    <property type="match status" value="1"/>
</dbReference>
<dbReference type="Pfam" id="PF19583">
    <property type="entry name" value="ODP"/>
    <property type="match status" value="1"/>
</dbReference>
<keyword evidence="4" id="KW-0249">Electron transport</keyword>
<dbReference type="Proteomes" id="UP000783390">
    <property type="component" value="Unassembled WGS sequence"/>
</dbReference>
<evidence type="ECO:0000256" key="4">
    <source>
        <dbReference type="ARBA" id="ARBA00022982"/>
    </source>
</evidence>
<dbReference type="InterPro" id="IPR001279">
    <property type="entry name" value="Metallo-B-lactamas"/>
</dbReference>
<dbReference type="PIRSF" id="PIRSF005243">
    <property type="entry name" value="ROO"/>
    <property type="match status" value="1"/>
</dbReference>
<proteinExistence type="inferred from homology"/>
<name>A0ABS4F085_9CLOT</name>
<dbReference type="InterPro" id="IPR045761">
    <property type="entry name" value="ODP_dom"/>
</dbReference>
<sequence length="420" mass="47616">MRNVEIKKGIHWVGALDPELRVFDIIMYTPFGTSYNSYVVKGSEKIALFETVKEKCFDKYLETLETLNITPADIDYIVVDHTEPDHSGSVGKILDLAPHAKVVGSMQAISFLKEIINRDFDYIIAKDGDTLSLGDKTLRFISAPFLHWPDSMYTYVEEDKVLITCDSFGCHYACENIFNDLVENEEDYNVSLKYYFDAIFGPFKPFVLKGIDKIKDLDIDIICPGHGPILRENPWDVVNKFKEWATPVKPIINGDKKVTICYVSAYGYTEELAKYIEEGLKKNHNVEVKLYDLTKDKDNDAIMKDINESDGLLFGSPTIVGELLPPIRILLANLNPIINGKKFAAAFGSYGWSGEAVPRIESRLEELKMKLVHPGLRVKFRASKEQIDEAIEFGNNFSKIMFGEKNINPVDHGQCDVNKK</sequence>
<comment type="cofactor">
    <cofactor evidence="1">
        <name>Fe cation</name>
        <dbReference type="ChEBI" id="CHEBI:24875"/>
    </cofactor>
</comment>
<evidence type="ECO:0000259" key="6">
    <source>
        <dbReference type="PROSITE" id="PS50902"/>
    </source>
</evidence>
<dbReference type="PANTHER" id="PTHR32145:SF11">
    <property type="entry name" value="DIFLAVIN FLAVOPROTEIN A 2-RELATED"/>
    <property type="match status" value="1"/>
</dbReference>
<dbReference type="Pfam" id="PF00258">
    <property type="entry name" value="Flavodoxin_1"/>
    <property type="match status" value="1"/>
</dbReference>
<evidence type="ECO:0000256" key="5">
    <source>
        <dbReference type="ARBA" id="ARBA00023004"/>
    </source>
</evidence>
<evidence type="ECO:0000256" key="1">
    <source>
        <dbReference type="ARBA" id="ARBA00001962"/>
    </source>
</evidence>
<dbReference type="Gene3D" id="3.40.50.360">
    <property type="match status" value="1"/>
</dbReference>
<accession>A0ABS4F085</accession>
<keyword evidence="5" id="KW-0408">Iron</keyword>
<gene>
    <name evidence="7" type="ORF">J2Z53_001244</name>
</gene>
<dbReference type="InterPro" id="IPR016440">
    <property type="entry name" value="Rubredoxin-O_OxRdtase"/>
</dbReference>
<dbReference type="RefSeq" id="WP_209796516.1">
    <property type="nucleotide sequence ID" value="NZ_JAGGJZ010000003.1"/>
</dbReference>
<dbReference type="SMART" id="SM00849">
    <property type="entry name" value="Lactamase_B"/>
    <property type="match status" value="1"/>
</dbReference>
<keyword evidence="8" id="KW-1185">Reference proteome</keyword>
<evidence type="ECO:0000313" key="8">
    <source>
        <dbReference type="Proteomes" id="UP000783390"/>
    </source>
</evidence>
<dbReference type="InterPro" id="IPR051285">
    <property type="entry name" value="NADH_oxidoreductase_modular"/>
</dbReference>
<dbReference type="Gene3D" id="3.60.15.10">
    <property type="entry name" value="Ribonuclease Z/Hydroxyacylglutathione hydrolase-like"/>
    <property type="match status" value="1"/>
</dbReference>
<evidence type="ECO:0000313" key="7">
    <source>
        <dbReference type="EMBL" id="MBP1889661.1"/>
    </source>
</evidence>
<organism evidence="7 8">
    <name type="scientific">Clostridium moniliforme</name>
    <dbReference type="NCBI Taxonomy" id="39489"/>
    <lineage>
        <taxon>Bacteria</taxon>
        <taxon>Bacillati</taxon>
        <taxon>Bacillota</taxon>
        <taxon>Clostridia</taxon>
        <taxon>Eubacteriales</taxon>
        <taxon>Clostridiaceae</taxon>
        <taxon>Clostridium</taxon>
    </lineage>
</organism>
<keyword evidence="3" id="KW-0813">Transport</keyword>
<dbReference type="InterPro" id="IPR008254">
    <property type="entry name" value="Flavodoxin/NO_synth"/>
</dbReference>
<dbReference type="InterPro" id="IPR036866">
    <property type="entry name" value="RibonucZ/Hydroxyglut_hydro"/>
</dbReference>
<evidence type="ECO:0000256" key="2">
    <source>
        <dbReference type="ARBA" id="ARBA00007121"/>
    </source>
</evidence>
<dbReference type="SUPFAM" id="SSF56281">
    <property type="entry name" value="Metallo-hydrolase/oxidoreductase"/>
    <property type="match status" value="1"/>
</dbReference>